<evidence type="ECO:0000256" key="4">
    <source>
        <dbReference type="PIRNR" id="PIRNR002756"/>
    </source>
</evidence>
<dbReference type="InterPro" id="IPR005673">
    <property type="entry name" value="ABC_phos-bd_PstS"/>
</dbReference>
<dbReference type="Gene3D" id="3.40.190.10">
    <property type="entry name" value="Periplasmic binding protein-like II"/>
    <property type="match status" value="2"/>
</dbReference>
<proteinExistence type="inferred from homology"/>
<evidence type="ECO:0000259" key="6">
    <source>
        <dbReference type="Pfam" id="PF12849"/>
    </source>
</evidence>
<protein>
    <recommendedName>
        <fullName evidence="4">Phosphate-binding protein</fullName>
    </recommendedName>
</protein>
<evidence type="ECO:0000313" key="7">
    <source>
        <dbReference type="EMBL" id="MBA4862400.1"/>
    </source>
</evidence>
<organism evidence="7 8">
    <name type="scientific">Streptomyces himalayensis subsp. aureolus</name>
    <dbReference type="NCBI Taxonomy" id="2758039"/>
    <lineage>
        <taxon>Bacteria</taxon>
        <taxon>Bacillati</taxon>
        <taxon>Actinomycetota</taxon>
        <taxon>Actinomycetes</taxon>
        <taxon>Kitasatosporales</taxon>
        <taxon>Streptomycetaceae</taxon>
        <taxon>Streptomyces</taxon>
        <taxon>Streptomyces himalayensis</taxon>
    </lineage>
</organism>
<name>A0A7W2D094_9ACTN</name>
<dbReference type="PANTHER" id="PTHR42996">
    <property type="entry name" value="PHOSPHATE-BINDING PROTEIN PSTS"/>
    <property type="match status" value="1"/>
</dbReference>
<keyword evidence="8" id="KW-1185">Reference proteome</keyword>
<reference evidence="7 8" key="1">
    <citation type="submission" date="2020-07" db="EMBL/GenBank/DDBJ databases">
        <title>Streptomyces isolated from Indian soil.</title>
        <authorList>
            <person name="Mandal S."/>
            <person name="Maiti P.K."/>
        </authorList>
    </citation>
    <scope>NUCLEOTIDE SEQUENCE [LARGE SCALE GENOMIC DNA]</scope>
    <source>
        <strain evidence="7 8">PSKA54</strain>
    </source>
</reference>
<feature type="binding site" evidence="5">
    <location>
        <begin position="46"/>
        <end position="48"/>
    </location>
    <ligand>
        <name>phosphate</name>
        <dbReference type="ChEBI" id="CHEBI:43474"/>
    </ligand>
</feature>
<evidence type="ECO:0000256" key="3">
    <source>
        <dbReference type="ARBA" id="ARBA00022592"/>
    </source>
</evidence>
<comment type="caution">
    <text evidence="7">The sequence shown here is derived from an EMBL/GenBank/DDBJ whole genome shotgun (WGS) entry which is preliminary data.</text>
</comment>
<dbReference type="EMBL" id="JACEQY010000012">
    <property type="protein sequence ID" value="MBA4862400.1"/>
    <property type="molecule type" value="Genomic_DNA"/>
</dbReference>
<dbReference type="InterPro" id="IPR024370">
    <property type="entry name" value="PBP_domain"/>
</dbReference>
<dbReference type="PIRSF" id="PIRSF002756">
    <property type="entry name" value="PstS"/>
    <property type="match status" value="1"/>
</dbReference>
<feature type="domain" description="PBP" evidence="6">
    <location>
        <begin position="39"/>
        <end position="331"/>
    </location>
</feature>
<evidence type="ECO:0000256" key="5">
    <source>
        <dbReference type="PIRSR" id="PIRSR002756-1"/>
    </source>
</evidence>
<dbReference type="SUPFAM" id="SSF53850">
    <property type="entry name" value="Periplasmic binding protein-like II"/>
    <property type="match status" value="1"/>
</dbReference>
<dbReference type="Proteomes" id="UP000586976">
    <property type="component" value="Unassembled WGS sequence"/>
</dbReference>
<dbReference type="CDD" id="cd13565">
    <property type="entry name" value="PBP2_PstS"/>
    <property type="match status" value="1"/>
</dbReference>
<evidence type="ECO:0000256" key="2">
    <source>
        <dbReference type="ARBA" id="ARBA00022448"/>
    </source>
</evidence>
<accession>A0A7W2D094</accession>
<dbReference type="GO" id="GO:0042301">
    <property type="term" value="F:phosphate ion binding"/>
    <property type="evidence" value="ECO:0007669"/>
    <property type="project" value="InterPro"/>
</dbReference>
<feature type="binding site" evidence="5">
    <location>
        <position position="94"/>
    </location>
    <ligand>
        <name>phosphate</name>
        <dbReference type="ChEBI" id="CHEBI:43474"/>
    </ligand>
</feature>
<dbReference type="AlphaFoldDB" id="A0A7W2D094"/>
<comment type="similarity">
    <text evidence="1 4">Belongs to the PstS family.</text>
</comment>
<dbReference type="Pfam" id="PF12849">
    <property type="entry name" value="PBP_like_2"/>
    <property type="match status" value="1"/>
</dbReference>
<keyword evidence="2 4" id="KW-0813">Transport</keyword>
<evidence type="ECO:0000256" key="1">
    <source>
        <dbReference type="ARBA" id="ARBA00008725"/>
    </source>
</evidence>
<dbReference type="InterPro" id="IPR050962">
    <property type="entry name" value="Phosphate-bind_PstS"/>
</dbReference>
<keyword evidence="3 4" id="KW-0592">Phosphate transport</keyword>
<feature type="binding site" evidence="5">
    <location>
        <begin position="183"/>
        <end position="185"/>
    </location>
    <ligand>
        <name>phosphate</name>
        <dbReference type="ChEBI" id="CHEBI:43474"/>
    </ligand>
</feature>
<dbReference type="RefSeq" id="WP_181864258.1">
    <property type="nucleotide sequence ID" value="NZ_JACEQY010000012.1"/>
</dbReference>
<evidence type="ECO:0000313" key="8">
    <source>
        <dbReference type="Proteomes" id="UP000586976"/>
    </source>
</evidence>
<dbReference type="GO" id="GO:0035435">
    <property type="term" value="P:phosphate ion transmembrane transport"/>
    <property type="evidence" value="ECO:0007669"/>
    <property type="project" value="InterPro"/>
</dbReference>
<sequence length="360" mass="37559">MAAVLLAGCGFVGSEDDGDSDIPSATPAAVADIDCAKKGKVPGSGSTAQQNAMKYWIGQYQRACPGVRIAYNPVGSGAGVAQFLRAATAFGGSDSPLKPEDVELSSENACPGGRAIDLPMLGGPIAIGYNLRGVDNLVLDAPTLARIFDARITTWNDPAIRRLNPDAELPDTRIRPVHRSDDSGTTQNFQSYLSGAAPEVWQYPAEKAWQGRLGESADGSSGVASVVDSNDGAIGYFELSFSVALKIDTVSIDTGAAEPVAPSPATASAGIAAAEIAGDGKDLRLNFDYATRDEGAYPIVLITYEIVCDKGNRSATLPALKSFLTYTASEEGQKSLAEIHYAPLPDSVAADVRQVVRTLS</sequence>
<dbReference type="GO" id="GO:0043190">
    <property type="term" value="C:ATP-binding cassette (ABC) transporter complex"/>
    <property type="evidence" value="ECO:0007669"/>
    <property type="project" value="InterPro"/>
</dbReference>
<dbReference type="PANTHER" id="PTHR42996:SF1">
    <property type="entry name" value="PHOSPHATE-BINDING PROTEIN PSTS"/>
    <property type="match status" value="1"/>
</dbReference>
<feature type="binding site" evidence="5">
    <location>
        <position position="76"/>
    </location>
    <ligand>
        <name>phosphate</name>
        <dbReference type="ChEBI" id="CHEBI:43474"/>
    </ligand>
</feature>
<dbReference type="NCBIfam" id="TIGR00975">
    <property type="entry name" value="3a0107s03"/>
    <property type="match status" value="1"/>
</dbReference>
<gene>
    <name evidence="7" type="primary">pstS</name>
    <name evidence="7" type="ORF">H1V43_13560</name>
</gene>